<organism evidence="1 2">
    <name type="scientific">Microbacterium testaceum</name>
    <name type="common">Aureobacterium testaceum</name>
    <name type="synonym">Brevibacterium testaceum</name>
    <dbReference type="NCBI Taxonomy" id="2033"/>
    <lineage>
        <taxon>Bacteria</taxon>
        <taxon>Bacillati</taxon>
        <taxon>Actinomycetota</taxon>
        <taxon>Actinomycetes</taxon>
        <taxon>Micrococcales</taxon>
        <taxon>Microbacteriaceae</taxon>
        <taxon>Microbacterium</taxon>
    </lineage>
</organism>
<protein>
    <submittedName>
        <fullName evidence="1">Uncharacterized protein</fullName>
    </submittedName>
</protein>
<evidence type="ECO:0000313" key="2">
    <source>
        <dbReference type="Proteomes" id="UP000319525"/>
    </source>
</evidence>
<dbReference type="EMBL" id="BJML01000008">
    <property type="protein sequence ID" value="GEB46514.1"/>
    <property type="molecule type" value="Genomic_DNA"/>
</dbReference>
<reference evidence="1 2" key="1">
    <citation type="submission" date="2019-06" db="EMBL/GenBank/DDBJ databases">
        <title>Whole genome shotgun sequence of Microbacterium testaceum NBRC 12675.</title>
        <authorList>
            <person name="Hosoyama A."/>
            <person name="Uohara A."/>
            <person name="Ohji S."/>
            <person name="Ichikawa N."/>
        </authorList>
    </citation>
    <scope>NUCLEOTIDE SEQUENCE [LARGE SCALE GENOMIC DNA]</scope>
    <source>
        <strain evidence="1 2">NBRC 12675</strain>
    </source>
</reference>
<dbReference type="AlphaFoldDB" id="A0A4Y3QML6"/>
<evidence type="ECO:0000313" key="1">
    <source>
        <dbReference type="EMBL" id="GEB46514.1"/>
    </source>
</evidence>
<gene>
    <name evidence="1" type="ORF">MTE01_24590</name>
</gene>
<dbReference type="Proteomes" id="UP000319525">
    <property type="component" value="Unassembled WGS sequence"/>
</dbReference>
<accession>A0A4Y3QML6</accession>
<name>A0A4Y3QML6_MICTE</name>
<comment type="caution">
    <text evidence="1">The sequence shown here is derived from an EMBL/GenBank/DDBJ whole genome shotgun (WGS) entry which is preliminary data.</text>
</comment>
<proteinExistence type="predicted"/>
<sequence length="192" mass="20345">MVAVIMRGSGEDAHVGPVRWNGLTRGGARMLVRDEPASAVRRATDALIAAGFSDGGDAFATAIRESGSEWTAHDVRLGDVAKSWKRGVVEFFAEGTGLEFFPKFWRGATPTVVVACARRTADGTELLVYPHYSVRGGADRNDAAPLVRQAVQGLSDAYGASGALVSSEKLLSIKNDGSPASQAVVREVLGWR</sequence>